<feature type="compositionally biased region" description="Polar residues" evidence="1">
    <location>
        <begin position="48"/>
        <end position="57"/>
    </location>
</feature>
<dbReference type="AlphaFoldDB" id="A0A9E7GL79"/>
<protein>
    <submittedName>
        <fullName evidence="2">Uncharacterized protein</fullName>
    </submittedName>
</protein>
<proteinExistence type="predicted"/>
<dbReference type="EMBL" id="CP097509">
    <property type="protein sequence ID" value="URE14202.1"/>
    <property type="molecule type" value="Genomic_DNA"/>
</dbReference>
<evidence type="ECO:0000313" key="2">
    <source>
        <dbReference type="EMBL" id="URE14202.1"/>
    </source>
</evidence>
<feature type="region of interest" description="Disordered" evidence="1">
    <location>
        <begin position="43"/>
        <end position="75"/>
    </location>
</feature>
<evidence type="ECO:0000256" key="1">
    <source>
        <dbReference type="SAM" id="MobiDB-lite"/>
    </source>
</evidence>
<dbReference type="Proteomes" id="UP001055439">
    <property type="component" value="Chromosome 7"/>
</dbReference>
<organism evidence="2 3">
    <name type="scientific">Musa troglodytarum</name>
    <name type="common">fe'i banana</name>
    <dbReference type="NCBI Taxonomy" id="320322"/>
    <lineage>
        <taxon>Eukaryota</taxon>
        <taxon>Viridiplantae</taxon>
        <taxon>Streptophyta</taxon>
        <taxon>Embryophyta</taxon>
        <taxon>Tracheophyta</taxon>
        <taxon>Spermatophyta</taxon>
        <taxon>Magnoliopsida</taxon>
        <taxon>Liliopsida</taxon>
        <taxon>Zingiberales</taxon>
        <taxon>Musaceae</taxon>
        <taxon>Musa</taxon>
    </lineage>
</organism>
<accession>A0A9E7GL79</accession>
<gene>
    <name evidence="2" type="ORF">MUK42_11106</name>
</gene>
<name>A0A9E7GL79_9LILI</name>
<evidence type="ECO:0000313" key="3">
    <source>
        <dbReference type="Proteomes" id="UP001055439"/>
    </source>
</evidence>
<keyword evidence="3" id="KW-1185">Reference proteome</keyword>
<reference evidence="2" key="1">
    <citation type="submission" date="2022-05" db="EMBL/GenBank/DDBJ databases">
        <title>The Musa troglodytarum L. genome provides insights into the mechanism of non-climacteric behaviour and enrichment of carotenoids.</title>
        <authorList>
            <person name="Wang J."/>
        </authorList>
    </citation>
    <scope>NUCLEOTIDE SEQUENCE</scope>
    <source>
        <tissue evidence="2">Leaf</tissue>
    </source>
</reference>
<sequence length="75" mass="7905">MNREADGEHRVPDDGWSCKGCLLVPALCRKLLQISLGSLLAGGKKNTETGLMRSNSGDAAAAAVKLQRSPSPPCR</sequence>